<sequence>MTELNDNTAVFCVAEIPQDVLNDFFLRASSAPEFANEGVDNIGVLVNTIDLSTITGPTKPPVPTQTSFPFLNKTPEEIWDFAQRNVRPPIFNRALAILDGRTREDKATCLLVTQWENPRKGQEGQLLKVRSDFRSALAILNVKNLGIGGDEHFRAGVDGIVRLDG</sequence>
<dbReference type="AlphaFoldDB" id="A0A175W478"/>
<dbReference type="OrthoDB" id="4483229at2759"/>
<proteinExistence type="predicted"/>
<dbReference type="Proteomes" id="UP000078237">
    <property type="component" value="Unassembled WGS sequence"/>
</dbReference>
<dbReference type="STRING" id="100816.A0A175W478"/>
<comment type="caution">
    <text evidence="1">The sequence shown here is derived from an EMBL/GenBank/DDBJ whole genome shotgun (WGS) entry which is preliminary data.</text>
</comment>
<dbReference type="EMBL" id="LCTW02000128">
    <property type="protein sequence ID" value="KXX78231.1"/>
    <property type="molecule type" value="Genomic_DNA"/>
</dbReference>
<accession>A0A175W478</accession>
<name>A0A175W478_9PEZI</name>
<gene>
    <name evidence="1" type="ORF">MMYC01_206467</name>
</gene>
<organism evidence="1 2">
    <name type="scientific">Madurella mycetomatis</name>
    <dbReference type="NCBI Taxonomy" id="100816"/>
    <lineage>
        <taxon>Eukaryota</taxon>
        <taxon>Fungi</taxon>
        <taxon>Dikarya</taxon>
        <taxon>Ascomycota</taxon>
        <taxon>Pezizomycotina</taxon>
        <taxon>Sordariomycetes</taxon>
        <taxon>Sordariomycetidae</taxon>
        <taxon>Sordariales</taxon>
        <taxon>Sordariales incertae sedis</taxon>
        <taxon>Madurella</taxon>
    </lineage>
</organism>
<evidence type="ECO:0000313" key="1">
    <source>
        <dbReference type="EMBL" id="KXX78231.1"/>
    </source>
</evidence>
<evidence type="ECO:0000313" key="2">
    <source>
        <dbReference type="Proteomes" id="UP000078237"/>
    </source>
</evidence>
<reference evidence="1 2" key="1">
    <citation type="journal article" date="2016" name="Genome Announc.">
        <title>Genome Sequence of Madurella mycetomatis mm55, Isolated from a Human Mycetoma Case in Sudan.</title>
        <authorList>
            <person name="Smit S."/>
            <person name="Derks M.F."/>
            <person name="Bervoets S."/>
            <person name="Fahal A."/>
            <person name="van Leeuwen W."/>
            <person name="van Belkum A."/>
            <person name="van de Sande W.W."/>
        </authorList>
    </citation>
    <scope>NUCLEOTIDE SEQUENCE [LARGE SCALE GENOMIC DNA]</scope>
    <source>
        <strain evidence="2">mm55</strain>
    </source>
</reference>
<dbReference type="VEuPathDB" id="FungiDB:MMYC01_206467"/>
<protein>
    <submittedName>
        <fullName evidence="1">Uncharacterized protein</fullName>
    </submittedName>
</protein>
<keyword evidence="2" id="KW-1185">Reference proteome</keyword>